<comment type="subcellular location">
    <subcellularLocation>
        <location evidence="1">Secreted</location>
    </subcellularLocation>
</comment>
<sequence length="350" mass="41361">MLKVVVFVVAATLILLTIILTQSVPKQMFKDLHHDTIITSFEGKIRRLGVTHPSFDPLVSKMERIRQEERREARLRRAADIAEKNELLYEDVRINTRLRLMFLFSTIDTSPHDEKIDYLELEAWILKGAIDNINDRTQKELEDRDKDGDGVISFFECLPHFSPEYIEKNINNTEYGEVGWWLEQFTNADVDHSKTLNLYEFRDFLHPEDCRNERIQTWILNQKIRQWDIDNDQQLNQSEFERGAYESYKIYYQYETGEIAQSPNSIFSKLDINKDRLLRAEELKPIVQYLNPGELVYAKHYTRYLINEADEDGDGKLKLSEMMNHASVFYNSVNDTGRRMKGEDSYHDEL</sequence>
<dbReference type="PANTHER" id="PTHR10827">
    <property type="entry name" value="RETICULOCALBIN"/>
    <property type="match status" value="1"/>
</dbReference>
<dbReference type="Pfam" id="PF10591">
    <property type="entry name" value="SPARC_Ca_bdg"/>
    <property type="match status" value="1"/>
</dbReference>
<dbReference type="PROSITE" id="PS00018">
    <property type="entry name" value="EF_HAND_1"/>
    <property type="match status" value="2"/>
</dbReference>
<evidence type="ECO:0000256" key="5">
    <source>
        <dbReference type="ARBA" id="ARBA00022837"/>
    </source>
</evidence>
<evidence type="ECO:0000256" key="2">
    <source>
        <dbReference type="ARBA" id="ARBA00022525"/>
    </source>
</evidence>
<dbReference type="AlphaFoldDB" id="A0AAV3S2W2"/>
<feature type="domain" description="EF-hand" evidence="8">
    <location>
        <begin position="297"/>
        <end position="332"/>
    </location>
</feature>
<keyword evidence="3" id="KW-0479">Metal-binding</keyword>
<gene>
    <name evidence="9" type="ORF">LIER_33934</name>
</gene>
<keyword evidence="5" id="KW-0106">Calcium</keyword>
<evidence type="ECO:0000256" key="4">
    <source>
        <dbReference type="ARBA" id="ARBA00022737"/>
    </source>
</evidence>
<protein>
    <submittedName>
        <fullName evidence="9">Calmodulin-related</fullName>
    </submittedName>
</protein>
<keyword evidence="2" id="KW-0964">Secreted</keyword>
<dbReference type="InterPro" id="IPR011992">
    <property type="entry name" value="EF-hand-dom_pair"/>
</dbReference>
<dbReference type="InterPro" id="IPR019577">
    <property type="entry name" value="SPARC/Testican_Ca-bd-dom"/>
</dbReference>
<dbReference type="Proteomes" id="UP001454036">
    <property type="component" value="Unassembled WGS sequence"/>
</dbReference>
<evidence type="ECO:0000259" key="8">
    <source>
        <dbReference type="PROSITE" id="PS50222"/>
    </source>
</evidence>
<dbReference type="Gene3D" id="1.10.238.10">
    <property type="entry name" value="EF-hand"/>
    <property type="match status" value="2"/>
</dbReference>
<keyword evidence="4" id="KW-0677">Repeat</keyword>
<dbReference type="InterPro" id="IPR018247">
    <property type="entry name" value="EF_Hand_1_Ca_BS"/>
</dbReference>
<evidence type="ECO:0000256" key="7">
    <source>
        <dbReference type="ARBA" id="ARBA00023180"/>
    </source>
</evidence>
<reference evidence="9 10" key="1">
    <citation type="submission" date="2024-01" db="EMBL/GenBank/DDBJ databases">
        <title>The complete chloroplast genome sequence of Lithospermum erythrorhizon: insights into the phylogenetic relationship among Boraginaceae species and the maternal lineages of purple gromwells.</title>
        <authorList>
            <person name="Okada T."/>
            <person name="Watanabe K."/>
        </authorList>
    </citation>
    <scope>NUCLEOTIDE SEQUENCE [LARGE SCALE GENOMIC DNA]</scope>
</reference>
<dbReference type="EMBL" id="BAABME010013910">
    <property type="protein sequence ID" value="GAA0186646.1"/>
    <property type="molecule type" value="Genomic_DNA"/>
</dbReference>
<proteinExistence type="predicted"/>
<keyword evidence="6" id="KW-1015">Disulfide bond</keyword>
<comment type="caution">
    <text evidence="9">The sequence shown here is derived from an EMBL/GenBank/DDBJ whole genome shotgun (WGS) entry which is preliminary data.</text>
</comment>
<evidence type="ECO:0000256" key="6">
    <source>
        <dbReference type="ARBA" id="ARBA00023157"/>
    </source>
</evidence>
<keyword evidence="10" id="KW-1185">Reference proteome</keyword>
<dbReference type="PROSITE" id="PS50222">
    <property type="entry name" value="EF_HAND_2"/>
    <property type="match status" value="1"/>
</dbReference>
<evidence type="ECO:0000313" key="9">
    <source>
        <dbReference type="EMBL" id="GAA0186646.1"/>
    </source>
</evidence>
<dbReference type="GO" id="GO:0005783">
    <property type="term" value="C:endoplasmic reticulum"/>
    <property type="evidence" value="ECO:0007669"/>
    <property type="project" value="TreeGrafter"/>
</dbReference>
<dbReference type="GO" id="GO:0005509">
    <property type="term" value="F:calcium ion binding"/>
    <property type="evidence" value="ECO:0007669"/>
    <property type="project" value="InterPro"/>
</dbReference>
<evidence type="ECO:0000313" key="10">
    <source>
        <dbReference type="Proteomes" id="UP001454036"/>
    </source>
</evidence>
<dbReference type="SMART" id="SM00054">
    <property type="entry name" value="EFh"/>
    <property type="match status" value="5"/>
</dbReference>
<accession>A0AAV3S2W2</accession>
<dbReference type="GO" id="GO:0005576">
    <property type="term" value="C:extracellular region"/>
    <property type="evidence" value="ECO:0007669"/>
    <property type="project" value="UniProtKB-SubCell"/>
</dbReference>
<dbReference type="SUPFAM" id="SSF47473">
    <property type="entry name" value="EF-hand"/>
    <property type="match status" value="2"/>
</dbReference>
<evidence type="ECO:0000256" key="3">
    <source>
        <dbReference type="ARBA" id="ARBA00022723"/>
    </source>
</evidence>
<dbReference type="PANTHER" id="PTHR10827:SF98">
    <property type="entry name" value="45 KDA CALCIUM-BINDING PROTEIN"/>
    <property type="match status" value="1"/>
</dbReference>
<dbReference type="InterPro" id="IPR002048">
    <property type="entry name" value="EF_hand_dom"/>
</dbReference>
<keyword evidence="7" id="KW-0325">Glycoprotein</keyword>
<name>A0AAV3S2W2_LITER</name>
<organism evidence="9 10">
    <name type="scientific">Lithospermum erythrorhizon</name>
    <name type="common">Purple gromwell</name>
    <name type="synonym">Lithospermum officinale var. erythrorhizon</name>
    <dbReference type="NCBI Taxonomy" id="34254"/>
    <lineage>
        <taxon>Eukaryota</taxon>
        <taxon>Viridiplantae</taxon>
        <taxon>Streptophyta</taxon>
        <taxon>Embryophyta</taxon>
        <taxon>Tracheophyta</taxon>
        <taxon>Spermatophyta</taxon>
        <taxon>Magnoliopsida</taxon>
        <taxon>eudicotyledons</taxon>
        <taxon>Gunneridae</taxon>
        <taxon>Pentapetalae</taxon>
        <taxon>asterids</taxon>
        <taxon>lamiids</taxon>
        <taxon>Boraginales</taxon>
        <taxon>Boraginaceae</taxon>
        <taxon>Boraginoideae</taxon>
        <taxon>Lithospermeae</taxon>
        <taxon>Lithospermum</taxon>
    </lineage>
</organism>
<evidence type="ECO:0000256" key="1">
    <source>
        <dbReference type="ARBA" id="ARBA00004613"/>
    </source>
</evidence>